<sequence>MNAPVSPSSPSSSLPERCVVVINSELSAGHAANAAAVLALTLGQRHPGLVGEPLIDADARVHPGLIPIGISVLVADSQTLSQLHQTLLNDDEMDGVIFPVEGQQTTDYAAFRQAVTQVPTDSLQLLGIALAGNKKVVRKLTGKLGLLG</sequence>
<dbReference type="Gene3D" id="3.40.1490.10">
    <property type="entry name" value="Bit1"/>
    <property type="match status" value="1"/>
</dbReference>
<dbReference type="SUPFAM" id="SSF102462">
    <property type="entry name" value="Peptidyl-tRNA hydrolase II"/>
    <property type="match status" value="1"/>
</dbReference>
<dbReference type="EMBL" id="JMPJ01000065">
    <property type="protein sequence ID" value="KFC79417.1"/>
    <property type="molecule type" value="Genomic_DNA"/>
</dbReference>
<dbReference type="STRING" id="910964.GEAM_3226"/>
<dbReference type="GeneID" id="78381406"/>
<proteinExistence type="predicted"/>
<gene>
    <name evidence="1" type="ORF">GEAM_3226</name>
</gene>
<dbReference type="InterPro" id="IPR017021">
    <property type="entry name" value="UCP033763"/>
</dbReference>
<dbReference type="OrthoDB" id="9095096at2"/>
<dbReference type="eggNOG" id="COG4954">
    <property type="taxonomic scope" value="Bacteria"/>
</dbReference>
<dbReference type="Proteomes" id="UP000028640">
    <property type="component" value="Unassembled WGS sequence"/>
</dbReference>
<evidence type="ECO:0008006" key="3">
    <source>
        <dbReference type="Google" id="ProtNLM"/>
    </source>
</evidence>
<dbReference type="InterPro" id="IPR023476">
    <property type="entry name" value="Pep_tRNA_hydro_II_dom_sf"/>
</dbReference>
<keyword evidence="2" id="KW-1185">Reference proteome</keyword>
<accession>A0A085G6S2</accession>
<comment type="caution">
    <text evidence="1">The sequence shown here is derived from an EMBL/GenBank/DDBJ whole genome shotgun (WGS) entry which is preliminary data.</text>
</comment>
<name>A0A085G6S2_EWIA3</name>
<dbReference type="RefSeq" id="WP_034793381.1">
    <property type="nucleotide sequence ID" value="NZ_JMPJ01000065.1"/>
</dbReference>
<evidence type="ECO:0000313" key="1">
    <source>
        <dbReference type="EMBL" id="KFC79417.1"/>
    </source>
</evidence>
<reference evidence="1 2" key="1">
    <citation type="submission" date="2014-05" db="EMBL/GenBank/DDBJ databases">
        <title>ATOL: Assembling a taxonomically balanced genome-scale reconstruction of the evolutionary history of the Enterobacteriaceae.</title>
        <authorList>
            <person name="Plunkett G.III."/>
            <person name="Neeno-Eckwall E.C."/>
            <person name="Glasner J.D."/>
            <person name="Perna N.T."/>
        </authorList>
    </citation>
    <scope>NUCLEOTIDE SEQUENCE [LARGE SCALE GENOMIC DNA]</scope>
    <source>
        <strain evidence="1 2">ATCC 33852</strain>
    </source>
</reference>
<evidence type="ECO:0000313" key="2">
    <source>
        <dbReference type="Proteomes" id="UP000028640"/>
    </source>
</evidence>
<dbReference type="InterPro" id="IPR018988">
    <property type="entry name" value="DUF2000"/>
</dbReference>
<organism evidence="1 2">
    <name type="scientific">Ewingella americana (strain ATCC 33852 / DSM 4580 / CCUG 14506 / JCM 5911 / LMG 7869 / NCTC 12157 / CDC 1468-78)</name>
    <dbReference type="NCBI Taxonomy" id="910964"/>
    <lineage>
        <taxon>Bacteria</taxon>
        <taxon>Pseudomonadati</taxon>
        <taxon>Pseudomonadota</taxon>
        <taxon>Gammaproteobacteria</taxon>
        <taxon>Enterobacterales</taxon>
        <taxon>Yersiniaceae</taxon>
        <taxon>Ewingella</taxon>
    </lineage>
</organism>
<dbReference type="PIRSF" id="PIRSF033736">
    <property type="entry name" value="UCP033763"/>
    <property type="match status" value="1"/>
</dbReference>
<dbReference type="AlphaFoldDB" id="A0A085G6S2"/>
<dbReference type="Pfam" id="PF09391">
    <property type="entry name" value="DUF2000"/>
    <property type="match status" value="1"/>
</dbReference>
<protein>
    <recommendedName>
        <fullName evidence="3">DUF2000 domain-containing protein</fullName>
    </recommendedName>
</protein>